<gene>
    <name evidence="1" type="ORF">C5167_010953</name>
</gene>
<name>A0A4Y7K364_PAPSO</name>
<reference evidence="1 2" key="1">
    <citation type="journal article" date="2018" name="Science">
        <title>The opium poppy genome and morphinan production.</title>
        <authorList>
            <person name="Guo L."/>
            <person name="Winzer T."/>
            <person name="Yang X."/>
            <person name="Li Y."/>
            <person name="Ning Z."/>
            <person name="He Z."/>
            <person name="Teodor R."/>
            <person name="Lu Y."/>
            <person name="Bowser T.A."/>
            <person name="Graham I.A."/>
            <person name="Ye K."/>
        </authorList>
    </citation>
    <scope>NUCLEOTIDE SEQUENCE [LARGE SCALE GENOMIC DNA]</scope>
    <source>
        <strain evidence="2">cv. HN1</strain>
        <tissue evidence="1">Leaves</tissue>
    </source>
</reference>
<dbReference type="EMBL" id="CM010720">
    <property type="protein sequence ID" value="RZC67266.1"/>
    <property type="molecule type" value="Genomic_DNA"/>
</dbReference>
<dbReference type="AlphaFoldDB" id="A0A4Y7K364"/>
<organism evidence="1 2">
    <name type="scientific">Papaver somniferum</name>
    <name type="common">Opium poppy</name>
    <dbReference type="NCBI Taxonomy" id="3469"/>
    <lineage>
        <taxon>Eukaryota</taxon>
        <taxon>Viridiplantae</taxon>
        <taxon>Streptophyta</taxon>
        <taxon>Embryophyta</taxon>
        <taxon>Tracheophyta</taxon>
        <taxon>Spermatophyta</taxon>
        <taxon>Magnoliopsida</taxon>
        <taxon>Ranunculales</taxon>
        <taxon>Papaveraceae</taxon>
        <taxon>Papaveroideae</taxon>
        <taxon>Papaver</taxon>
    </lineage>
</organism>
<evidence type="ECO:0000313" key="2">
    <source>
        <dbReference type="Proteomes" id="UP000316621"/>
    </source>
</evidence>
<keyword evidence="2" id="KW-1185">Reference proteome</keyword>
<proteinExistence type="predicted"/>
<evidence type="ECO:0000313" key="1">
    <source>
        <dbReference type="EMBL" id="RZC67266.1"/>
    </source>
</evidence>
<dbReference type="Gramene" id="RZC67266">
    <property type="protein sequence ID" value="RZC67266"/>
    <property type="gene ID" value="C5167_010953"/>
</dbReference>
<accession>A0A4Y7K364</accession>
<dbReference type="Proteomes" id="UP000316621">
    <property type="component" value="Chromosome 6"/>
</dbReference>
<protein>
    <submittedName>
        <fullName evidence="1">Uncharacterized protein</fullName>
    </submittedName>
</protein>
<sequence>MEDSFPGKVSGFQPRRSPRFIKRDAHLQRRHVTYEVSHFPAGYEQEKVVGMSMNTKKS</sequence>